<gene>
    <name evidence="4" type="ORF">CRENPOLYSF1_1260003</name>
</gene>
<dbReference type="EMBL" id="FUKI01000031">
    <property type="protein sequence ID" value="SJM89903.1"/>
    <property type="molecule type" value="Genomic_DNA"/>
</dbReference>
<name>A0A1R4H0X9_9GAMM</name>
<sequence length="352" mass="39082">MSAVVFLKKTATSLSLMSIVIIGTGCASDNKTQGSLIPDESINSYQKTVPDTAKTAVDTETQATQIKFKEIYSKYNRPTEPKAQEKTDSQSFILSNREAIKQYQKLHARNQYLSASTEGDCLDSTTVQDDRYKGSTPITHRKTKLLAAKSNAQLRSFFYNRANVSPANKSNLIRSSHRGRLHTKLIMQHNTVAFNSMRGLPSARPCIAKISVLAKNYAPAPMQSAKKAQFNDIVTQAAQRHQVDEKLVHAVIQTESAYNVNAKSSAGAVGLMQLMPGTAKQYGVLDRSDPHQNINGGTRYLRYLLDLFNSNIDLAVAAYNAGENTVMKYHNAIPPYPETRNYVRQVLALYNR</sequence>
<dbReference type="PANTHER" id="PTHR37423">
    <property type="entry name" value="SOLUBLE LYTIC MUREIN TRANSGLYCOSYLASE-RELATED"/>
    <property type="match status" value="1"/>
</dbReference>
<feature type="domain" description="Transglycosylase SLT" evidence="3">
    <location>
        <begin position="234"/>
        <end position="330"/>
    </location>
</feature>
<keyword evidence="2" id="KW-0732">Signal</keyword>
<comment type="similarity">
    <text evidence="1">Belongs to the transglycosylase Slt family.</text>
</comment>
<dbReference type="Proteomes" id="UP000195667">
    <property type="component" value="Unassembled WGS sequence"/>
</dbReference>
<feature type="signal peptide" evidence="2">
    <location>
        <begin position="1"/>
        <end position="27"/>
    </location>
</feature>
<organism evidence="4 5">
    <name type="scientific">Crenothrix polyspora</name>
    <dbReference type="NCBI Taxonomy" id="360316"/>
    <lineage>
        <taxon>Bacteria</taxon>
        <taxon>Pseudomonadati</taxon>
        <taxon>Pseudomonadota</taxon>
        <taxon>Gammaproteobacteria</taxon>
        <taxon>Methylococcales</taxon>
        <taxon>Crenotrichaceae</taxon>
        <taxon>Crenothrix</taxon>
    </lineage>
</organism>
<feature type="chain" id="PRO_5012345298" description="Transglycosylase SLT domain-containing protein" evidence="2">
    <location>
        <begin position="28"/>
        <end position="352"/>
    </location>
</feature>
<dbReference type="SUPFAM" id="SSF53955">
    <property type="entry name" value="Lysozyme-like"/>
    <property type="match status" value="1"/>
</dbReference>
<accession>A0A1R4H0X9</accession>
<dbReference type="InterPro" id="IPR023346">
    <property type="entry name" value="Lysozyme-like_dom_sf"/>
</dbReference>
<dbReference type="Gene3D" id="1.10.530.10">
    <property type="match status" value="1"/>
</dbReference>
<reference evidence="5" key="1">
    <citation type="submission" date="2017-02" db="EMBL/GenBank/DDBJ databases">
        <authorList>
            <person name="Daims H."/>
        </authorList>
    </citation>
    <scope>NUCLEOTIDE SEQUENCE [LARGE SCALE GENOMIC DNA]</scope>
</reference>
<evidence type="ECO:0000259" key="3">
    <source>
        <dbReference type="Pfam" id="PF01464"/>
    </source>
</evidence>
<dbReference type="RefSeq" id="WP_336469712.1">
    <property type="nucleotide sequence ID" value="NZ_FUKI01000031.1"/>
</dbReference>
<proteinExistence type="inferred from homology"/>
<dbReference type="PANTHER" id="PTHR37423:SF2">
    <property type="entry name" value="MEMBRANE-BOUND LYTIC MUREIN TRANSGLYCOSYLASE C"/>
    <property type="match status" value="1"/>
</dbReference>
<evidence type="ECO:0000313" key="4">
    <source>
        <dbReference type="EMBL" id="SJM89903.1"/>
    </source>
</evidence>
<evidence type="ECO:0000256" key="2">
    <source>
        <dbReference type="SAM" id="SignalP"/>
    </source>
</evidence>
<evidence type="ECO:0000256" key="1">
    <source>
        <dbReference type="ARBA" id="ARBA00007734"/>
    </source>
</evidence>
<protein>
    <recommendedName>
        <fullName evidence="3">Transglycosylase SLT domain-containing protein</fullName>
    </recommendedName>
</protein>
<dbReference type="AlphaFoldDB" id="A0A1R4H0X9"/>
<keyword evidence="5" id="KW-1185">Reference proteome</keyword>
<dbReference type="Pfam" id="PF01464">
    <property type="entry name" value="SLT"/>
    <property type="match status" value="1"/>
</dbReference>
<dbReference type="CDD" id="cd00254">
    <property type="entry name" value="LT-like"/>
    <property type="match status" value="1"/>
</dbReference>
<evidence type="ECO:0000313" key="5">
    <source>
        <dbReference type="Proteomes" id="UP000195667"/>
    </source>
</evidence>
<dbReference type="InterPro" id="IPR008258">
    <property type="entry name" value="Transglycosylase_SLT_dom_1"/>
</dbReference>